<reference evidence="2" key="1">
    <citation type="submission" date="2023-11" db="EMBL/GenBank/DDBJ databases">
        <title>Genome assemblies of two species of porcelain crab, Petrolisthes cinctipes and Petrolisthes manimaculis (Anomura: Porcellanidae).</title>
        <authorList>
            <person name="Angst P."/>
        </authorList>
    </citation>
    <scope>NUCLEOTIDE SEQUENCE</scope>
    <source>
        <strain evidence="2">PB745_02</strain>
        <tissue evidence="2">Gill</tissue>
    </source>
</reference>
<proteinExistence type="predicted"/>
<accession>A0AAE1PK13</accession>
<evidence type="ECO:0000313" key="3">
    <source>
        <dbReference type="Proteomes" id="UP001292094"/>
    </source>
</evidence>
<sequence length="108" mass="11859">MRVGEGRSNSRWPEPCKRTKQAVRQAGRGISWQVGWLAGWLAGGRKEDSGRTGYRGKRHTQTRTNSSRRREKVRHEQTPGGGGSEAGGRQCRGSRGRGRSVKMGLAGV</sequence>
<feature type="region of interest" description="Disordered" evidence="1">
    <location>
        <begin position="1"/>
        <end position="28"/>
    </location>
</feature>
<name>A0AAE1PK13_9EUCA</name>
<gene>
    <name evidence="2" type="ORF">Pmani_019620</name>
</gene>
<dbReference type="Proteomes" id="UP001292094">
    <property type="component" value="Unassembled WGS sequence"/>
</dbReference>
<dbReference type="AlphaFoldDB" id="A0AAE1PK13"/>
<dbReference type="EMBL" id="JAWZYT010001855">
    <property type="protein sequence ID" value="KAK4308695.1"/>
    <property type="molecule type" value="Genomic_DNA"/>
</dbReference>
<evidence type="ECO:0000256" key="1">
    <source>
        <dbReference type="SAM" id="MobiDB-lite"/>
    </source>
</evidence>
<protein>
    <submittedName>
        <fullName evidence="2">Uncharacterized protein</fullName>
    </submittedName>
</protein>
<organism evidence="2 3">
    <name type="scientific">Petrolisthes manimaculis</name>
    <dbReference type="NCBI Taxonomy" id="1843537"/>
    <lineage>
        <taxon>Eukaryota</taxon>
        <taxon>Metazoa</taxon>
        <taxon>Ecdysozoa</taxon>
        <taxon>Arthropoda</taxon>
        <taxon>Crustacea</taxon>
        <taxon>Multicrustacea</taxon>
        <taxon>Malacostraca</taxon>
        <taxon>Eumalacostraca</taxon>
        <taxon>Eucarida</taxon>
        <taxon>Decapoda</taxon>
        <taxon>Pleocyemata</taxon>
        <taxon>Anomura</taxon>
        <taxon>Galatheoidea</taxon>
        <taxon>Porcellanidae</taxon>
        <taxon>Petrolisthes</taxon>
    </lineage>
</organism>
<keyword evidence="3" id="KW-1185">Reference proteome</keyword>
<feature type="region of interest" description="Disordered" evidence="1">
    <location>
        <begin position="43"/>
        <end position="108"/>
    </location>
</feature>
<comment type="caution">
    <text evidence="2">The sequence shown here is derived from an EMBL/GenBank/DDBJ whole genome shotgun (WGS) entry which is preliminary data.</text>
</comment>
<evidence type="ECO:0000313" key="2">
    <source>
        <dbReference type="EMBL" id="KAK4308695.1"/>
    </source>
</evidence>
<feature type="compositionally biased region" description="Basic residues" evidence="1">
    <location>
        <begin position="54"/>
        <end position="72"/>
    </location>
</feature>